<keyword evidence="2" id="KW-0862">Zinc</keyword>
<evidence type="ECO:0000256" key="2">
    <source>
        <dbReference type="ARBA" id="ARBA00022833"/>
    </source>
</evidence>
<dbReference type="GO" id="GO:0008270">
    <property type="term" value="F:zinc ion binding"/>
    <property type="evidence" value="ECO:0007669"/>
    <property type="project" value="UniProtKB-KW"/>
</dbReference>
<name>A0A1Y1I6I9_KLENI</name>
<proteinExistence type="predicted"/>
<dbReference type="AlphaFoldDB" id="A0A1Y1I6I9"/>
<dbReference type="InterPro" id="IPR043151">
    <property type="entry name" value="BAH_sf"/>
</dbReference>
<dbReference type="EMBL" id="DF237134">
    <property type="protein sequence ID" value="GAQ84336.1"/>
    <property type="molecule type" value="Genomic_DNA"/>
</dbReference>
<dbReference type="PANTHER" id="PTHR46364">
    <property type="entry name" value="OS08G0421900 PROTEIN"/>
    <property type="match status" value="1"/>
</dbReference>
<dbReference type="OMA" id="HWIKKTI"/>
<dbReference type="GO" id="GO:0003682">
    <property type="term" value="F:chromatin binding"/>
    <property type="evidence" value="ECO:0007669"/>
    <property type="project" value="InterPro"/>
</dbReference>
<dbReference type="OrthoDB" id="436852at2759"/>
<dbReference type="InterPro" id="IPR011011">
    <property type="entry name" value="Znf_FYVE_PHD"/>
</dbReference>
<organism evidence="4 5">
    <name type="scientific">Klebsormidium nitens</name>
    <name type="common">Green alga</name>
    <name type="synonym">Ulothrix nitens</name>
    <dbReference type="NCBI Taxonomy" id="105231"/>
    <lineage>
        <taxon>Eukaryota</taxon>
        <taxon>Viridiplantae</taxon>
        <taxon>Streptophyta</taxon>
        <taxon>Klebsormidiophyceae</taxon>
        <taxon>Klebsormidiales</taxon>
        <taxon>Klebsormidiaceae</taxon>
        <taxon>Klebsormidium</taxon>
    </lineage>
</organism>
<accession>A0A1Y1I6I9</accession>
<dbReference type="STRING" id="105231.A0A1Y1I6I9"/>
<dbReference type="SUPFAM" id="SSF57903">
    <property type="entry name" value="FYVE/PHD zinc finger"/>
    <property type="match status" value="1"/>
</dbReference>
<dbReference type="Gene3D" id="2.30.30.490">
    <property type="match status" value="1"/>
</dbReference>
<dbReference type="InterPro" id="IPR001025">
    <property type="entry name" value="BAH_dom"/>
</dbReference>
<sequence length="188" mass="21926">MGGRKLKDVTEYHLKGQPGEANTIRVGDIVLITPVEGKLRYIGKLEKLFPDRTTGKMKVKVRWYYRPHEAKGGRRTFHGNAELFLSDHYDEVWAEAMEGKCKVHSFRKYTALDDAGPNDFYCRFEYKPQTGAFAPDKIPVYCICEMPYNPDDPMVQCEMCNDWYHFNHWLACTRFMHGMTNDWGHSSE</sequence>
<dbReference type="InterPro" id="IPR013083">
    <property type="entry name" value="Znf_RING/FYVE/PHD"/>
</dbReference>
<keyword evidence="5" id="KW-1185">Reference proteome</keyword>
<protein>
    <submittedName>
        <fullName evidence="4">PHD finger family protein</fullName>
    </submittedName>
</protein>
<dbReference type="PROSITE" id="PS51038">
    <property type="entry name" value="BAH"/>
    <property type="match status" value="1"/>
</dbReference>
<keyword evidence="1" id="KW-0863">Zinc-finger</keyword>
<keyword evidence="1" id="KW-0479">Metal-binding</keyword>
<evidence type="ECO:0000256" key="1">
    <source>
        <dbReference type="ARBA" id="ARBA00022771"/>
    </source>
</evidence>
<dbReference type="Proteomes" id="UP000054558">
    <property type="component" value="Unassembled WGS sequence"/>
</dbReference>
<gene>
    <name evidence="4" type="ORF">KFL_001850110</name>
</gene>
<dbReference type="Gene3D" id="3.30.40.10">
    <property type="entry name" value="Zinc/RING finger domain, C3HC4 (zinc finger)"/>
    <property type="match status" value="1"/>
</dbReference>
<reference evidence="4 5" key="1">
    <citation type="journal article" date="2014" name="Nat. Commun.">
        <title>Klebsormidium flaccidum genome reveals primary factors for plant terrestrial adaptation.</title>
        <authorList>
            <person name="Hori K."/>
            <person name="Maruyama F."/>
            <person name="Fujisawa T."/>
            <person name="Togashi T."/>
            <person name="Yamamoto N."/>
            <person name="Seo M."/>
            <person name="Sato S."/>
            <person name="Yamada T."/>
            <person name="Mori H."/>
            <person name="Tajima N."/>
            <person name="Moriyama T."/>
            <person name="Ikeuchi M."/>
            <person name="Watanabe M."/>
            <person name="Wada H."/>
            <person name="Kobayashi K."/>
            <person name="Saito M."/>
            <person name="Masuda T."/>
            <person name="Sasaki-Sekimoto Y."/>
            <person name="Mashiguchi K."/>
            <person name="Awai K."/>
            <person name="Shimojima M."/>
            <person name="Masuda S."/>
            <person name="Iwai M."/>
            <person name="Nobusawa T."/>
            <person name="Narise T."/>
            <person name="Kondo S."/>
            <person name="Saito H."/>
            <person name="Sato R."/>
            <person name="Murakawa M."/>
            <person name="Ihara Y."/>
            <person name="Oshima-Yamada Y."/>
            <person name="Ohtaka K."/>
            <person name="Satoh M."/>
            <person name="Sonobe K."/>
            <person name="Ishii M."/>
            <person name="Ohtani R."/>
            <person name="Kanamori-Sato M."/>
            <person name="Honoki R."/>
            <person name="Miyazaki D."/>
            <person name="Mochizuki H."/>
            <person name="Umetsu J."/>
            <person name="Higashi K."/>
            <person name="Shibata D."/>
            <person name="Kamiya Y."/>
            <person name="Sato N."/>
            <person name="Nakamura Y."/>
            <person name="Tabata S."/>
            <person name="Ida S."/>
            <person name="Kurokawa K."/>
            <person name="Ohta H."/>
        </authorList>
    </citation>
    <scope>NUCLEOTIDE SEQUENCE [LARGE SCALE GENOMIC DNA]</scope>
    <source>
        <strain evidence="4 5">NIES-2285</strain>
    </source>
</reference>
<evidence type="ECO:0000313" key="4">
    <source>
        <dbReference type="EMBL" id="GAQ84336.1"/>
    </source>
</evidence>
<evidence type="ECO:0000313" key="5">
    <source>
        <dbReference type="Proteomes" id="UP000054558"/>
    </source>
</evidence>
<dbReference type="SMART" id="SM00439">
    <property type="entry name" value="BAH"/>
    <property type="match status" value="1"/>
</dbReference>
<dbReference type="Pfam" id="PF01426">
    <property type="entry name" value="BAH"/>
    <property type="match status" value="1"/>
</dbReference>
<feature type="domain" description="BAH" evidence="3">
    <location>
        <begin position="22"/>
        <end position="137"/>
    </location>
</feature>
<evidence type="ECO:0000259" key="3">
    <source>
        <dbReference type="PROSITE" id="PS51038"/>
    </source>
</evidence>